<feature type="compositionally biased region" description="Low complexity" evidence="1">
    <location>
        <begin position="1"/>
        <end position="23"/>
    </location>
</feature>
<accession>A0AAW0D3V2</accession>
<organism evidence="2 3">
    <name type="scientific">Paramarasmius palmivorus</name>
    <dbReference type="NCBI Taxonomy" id="297713"/>
    <lineage>
        <taxon>Eukaryota</taxon>
        <taxon>Fungi</taxon>
        <taxon>Dikarya</taxon>
        <taxon>Basidiomycota</taxon>
        <taxon>Agaricomycotina</taxon>
        <taxon>Agaricomycetes</taxon>
        <taxon>Agaricomycetidae</taxon>
        <taxon>Agaricales</taxon>
        <taxon>Marasmiineae</taxon>
        <taxon>Marasmiaceae</taxon>
        <taxon>Paramarasmius</taxon>
    </lineage>
</organism>
<feature type="region of interest" description="Disordered" evidence="1">
    <location>
        <begin position="1"/>
        <end position="40"/>
    </location>
</feature>
<evidence type="ECO:0000256" key="1">
    <source>
        <dbReference type="SAM" id="MobiDB-lite"/>
    </source>
</evidence>
<gene>
    <name evidence="2" type="ORF">VNI00_007163</name>
</gene>
<protein>
    <recommendedName>
        <fullName evidence="4">CD-NTase-associated protein 12/Pycsar effector protein TIR domain-containing protein</fullName>
    </recommendedName>
</protein>
<name>A0AAW0D3V2_9AGAR</name>
<evidence type="ECO:0000313" key="2">
    <source>
        <dbReference type="EMBL" id="KAK7045762.1"/>
    </source>
</evidence>
<dbReference type="Proteomes" id="UP001383192">
    <property type="component" value="Unassembled WGS sequence"/>
</dbReference>
<sequence>MSTSSSSASSAPSASSSSSSMTSVPQEKPRAQPFPQRTMSSVREQVAEEIAMRAVTKSQRLDDVQIGVTLTFSSKKSTERDLSFLSNIASFIDRLSHPRQYLFILATTGKPPPDSLANFVLICASDDDYIQRAAMLVLAKFVDRVIGIRPGSLERLWIGEIKDVGLSSYDELSLWDVVKKSARAPIDPLLPHQGSKSAERMLSDVRAQLQRLSPLEAYRELQDPTNGTDGVFAPTFLVDIRSQAEREAEGGVAGALIVERGQLEWKFDPRSDDRLSIVDRYDLRIIVILRGWQGEQPGSRATERVGAWKEGGFPVFVVEAERISRSLMVDLDTALEVINEHVNGKHL</sequence>
<dbReference type="AlphaFoldDB" id="A0AAW0D3V2"/>
<comment type="caution">
    <text evidence="2">The sequence shown here is derived from an EMBL/GenBank/DDBJ whole genome shotgun (WGS) entry which is preliminary data.</text>
</comment>
<proteinExistence type="predicted"/>
<dbReference type="Gene3D" id="3.40.250.10">
    <property type="entry name" value="Rhodanese-like domain"/>
    <property type="match status" value="1"/>
</dbReference>
<reference evidence="2 3" key="1">
    <citation type="submission" date="2024-01" db="EMBL/GenBank/DDBJ databases">
        <title>A draft genome for a cacao thread blight-causing isolate of Paramarasmius palmivorus.</title>
        <authorList>
            <person name="Baruah I.K."/>
            <person name="Bukari Y."/>
            <person name="Amoako-Attah I."/>
            <person name="Meinhardt L.W."/>
            <person name="Bailey B.A."/>
            <person name="Cohen S.P."/>
        </authorList>
    </citation>
    <scope>NUCLEOTIDE SEQUENCE [LARGE SCALE GENOMIC DNA]</scope>
    <source>
        <strain evidence="2 3">GH-12</strain>
    </source>
</reference>
<dbReference type="InterPro" id="IPR036873">
    <property type="entry name" value="Rhodanese-like_dom_sf"/>
</dbReference>
<evidence type="ECO:0008006" key="4">
    <source>
        <dbReference type="Google" id="ProtNLM"/>
    </source>
</evidence>
<dbReference type="EMBL" id="JAYKXP010000023">
    <property type="protein sequence ID" value="KAK7045762.1"/>
    <property type="molecule type" value="Genomic_DNA"/>
</dbReference>
<evidence type="ECO:0000313" key="3">
    <source>
        <dbReference type="Proteomes" id="UP001383192"/>
    </source>
</evidence>
<keyword evidence="3" id="KW-1185">Reference proteome</keyword>